<evidence type="ECO:0000256" key="1">
    <source>
        <dbReference type="ARBA" id="ARBA00004613"/>
    </source>
</evidence>
<keyword evidence="4 5" id="KW-0732">Signal</keyword>
<dbReference type="GO" id="GO:0005576">
    <property type="term" value="C:extracellular region"/>
    <property type="evidence" value="ECO:0007669"/>
    <property type="project" value="UniProtKB-SubCell"/>
</dbReference>
<name>A0A3P7JJY5_STRVU</name>
<feature type="chain" id="PRO_5018042419" description="Transthyretin-like family protein" evidence="5">
    <location>
        <begin position="20"/>
        <end position="104"/>
    </location>
</feature>
<evidence type="ECO:0000256" key="3">
    <source>
        <dbReference type="ARBA" id="ARBA00022525"/>
    </source>
</evidence>
<comment type="similarity">
    <text evidence="2">Belongs to the nematode transthyretin-like family.</text>
</comment>
<evidence type="ECO:0000313" key="6">
    <source>
        <dbReference type="EMBL" id="VDM81043.1"/>
    </source>
</evidence>
<organism evidence="6 7">
    <name type="scientific">Strongylus vulgaris</name>
    <name type="common">Blood worm</name>
    <dbReference type="NCBI Taxonomy" id="40348"/>
    <lineage>
        <taxon>Eukaryota</taxon>
        <taxon>Metazoa</taxon>
        <taxon>Ecdysozoa</taxon>
        <taxon>Nematoda</taxon>
        <taxon>Chromadorea</taxon>
        <taxon>Rhabditida</taxon>
        <taxon>Rhabditina</taxon>
        <taxon>Rhabditomorpha</taxon>
        <taxon>Strongyloidea</taxon>
        <taxon>Strongylidae</taxon>
        <taxon>Strongylus</taxon>
    </lineage>
</organism>
<dbReference type="EMBL" id="UYYB01111209">
    <property type="protein sequence ID" value="VDM81043.1"/>
    <property type="molecule type" value="Genomic_DNA"/>
</dbReference>
<evidence type="ECO:0008006" key="8">
    <source>
        <dbReference type="Google" id="ProtNLM"/>
    </source>
</evidence>
<dbReference type="InterPro" id="IPR038479">
    <property type="entry name" value="Transthyretin-like_sf"/>
</dbReference>
<dbReference type="AlphaFoldDB" id="A0A3P7JJY5"/>
<feature type="signal peptide" evidence="5">
    <location>
        <begin position="1"/>
        <end position="19"/>
    </location>
</feature>
<reference evidence="6 7" key="1">
    <citation type="submission" date="2018-11" db="EMBL/GenBank/DDBJ databases">
        <authorList>
            <consortium name="Pathogen Informatics"/>
        </authorList>
    </citation>
    <scope>NUCLEOTIDE SEQUENCE [LARGE SCALE GENOMIC DNA]</scope>
</reference>
<keyword evidence="3" id="KW-0964">Secreted</keyword>
<proteinExistence type="inferred from homology"/>
<protein>
    <recommendedName>
        <fullName evidence="8">Transthyretin-like family protein</fullName>
    </recommendedName>
</protein>
<dbReference type="Pfam" id="PF01060">
    <property type="entry name" value="TTR-52"/>
    <property type="match status" value="1"/>
</dbReference>
<dbReference type="Gene3D" id="2.60.40.3330">
    <property type="match status" value="1"/>
</dbReference>
<dbReference type="PANTHER" id="PTHR21700">
    <property type="entry name" value="TRANSTHYRETIN-LIKE FAMILY PROTEIN-RELATED"/>
    <property type="match status" value="1"/>
</dbReference>
<dbReference type="InterPro" id="IPR001534">
    <property type="entry name" value="Transthyretin-like"/>
</dbReference>
<dbReference type="GO" id="GO:0009986">
    <property type="term" value="C:cell surface"/>
    <property type="evidence" value="ECO:0007669"/>
    <property type="project" value="InterPro"/>
</dbReference>
<evidence type="ECO:0000313" key="7">
    <source>
        <dbReference type="Proteomes" id="UP000270094"/>
    </source>
</evidence>
<evidence type="ECO:0000256" key="4">
    <source>
        <dbReference type="ARBA" id="ARBA00022729"/>
    </source>
</evidence>
<comment type="subcellular location">
    <subcellularLocation>
        <location evidence="1">Secreted</location>
    </subcellularLocation>
</comment>
<sequence length="104" mass="11594">MQVVINLILLISLLPKSYCFLGIGSKQSVAVTGRLICNGWPAVGVKVKLYEKEVLLDRKMAEGRTDAFGCFYLWGSMREITTIDPKVNIYHTCNHAGVRSLFEG</sequence>
<dbReference type="OrthoDB" id="5912452at2759"/>
<accession>A0A3P7JJY5</accession>
<evidence type="ECO:0000256" key="2">
    <source>
        <dbReference type="ARBA" id="ARBA00010112"/>
    </source>
</evidence>
<gene>
    <name evidence="6" type="ORF">SVUK_LOCUS16041</name>
</gene>
<keyword evidence="7" id="KW-1185">Reference proteome</keyword>
<evidence type="ECO:0000256" key="5">
    <source>
        <dbReference type="SAM" id="SignalP"/>
    </source>
</evidence>
<dbReference type="Proteomes" id="UP000270094">
    <property type="component" value="Unassembled WGS sequence"/>
</dbReference>